<feature type="transmembrane region" description="Helical" evidence="1">
    <location>
        <begin position="12"/>
        <end position="29"/>
    </location>
</feature>
<dbReference type="RefSeq" id="WP_129458096.1">
    <property type="nucleotide sequence ID" value="NZ_PPCV01000002.1"/>
</dbReference>
<dbReference type="InterPro" id="IPR042106">
    <property type="entry name" value="Nuo/plastoQ_OxRdtase_6_NuoJ"/>
</dbReference>
<keyword evidence="1" id="KW-0874">Quinone</keyword>
<dbReference type="NCBIfam" id="NF005165">
    <property type="entry name" value="PRK06638.1-5"/>
    <property type="match status" value="1"/>
</dbReference>
<comment type="similarity">
    <text evidence="1">Belongs to the complex I subunit 6 family.</text>
</comment>
<dbReference type="AlphaFoldDB" id="A0A4Q2EI83"/>
<comment type="subcellular location">
    <subcellularLocation>
        <location evidence="1">Cell membrane</location>
        <topology evidence="1">Multi-pass membrane protein</topology>
    </subcellularLocation>
</comment>
<evidence type="ECO:0000256" key="1">
    <source>
        <dbReference type="RuleBase" id="RU004429"/>
    </source>
</evidence>
<name>A0A4Q2EI83_9ACTN</name>
<evidence type="ECO:0000313" key="3">
    <source>
        <dbReference type="Proteomes" id="UP000290624"/>
    </source>
</evidence>
<dbReference type="GO" id="GO:0048038">
    <property type="term" value="F:quinone binding"/>
    <property type="evidence" value="ECO:0007669"/>
    <property type="project" value="UniProtKB-UniRule"/>
</dbReference>
<keyword evidence="3" id="KW-1185">Reference proteome</keyword>
<comment type="caution">
    <text evidence="2">The sequence shown here is derived from an EMBL/GenBank/DDBJ whole genome shotgun (WGS) entry which is preliminary data.</text>
</comment>
<comment type="catalytic activity">
    <reaction evidence="1">
        <text>a quinone + NADH + 5 H(+)(in) = a quinol + NAD(+) + 4 H(+)(out)</text>
        <dbReference type="Rhea" id="RHEA:57888"/>
        <dbReference type="ChEBI" id="CHEBI:15378"/>
        <dbReference type="ChEBI" id="CHEBI:24646"/>
        <dbReference type="ChEBI" id="CHEBI:57540"/>
        <dbReference type="ChEBI" id="CHEBI:57945"/>
        <dbReference type="ChEBI" id="CHEBI:132124"/>
    </reaction>
</comment>
<dbReference type="InterPro" id="IPR001457">
    <property type="entry name" value="NADH_UbQ/plastoQ_OxRdtase_su6"/>
</dbReference>
<accession>A0A4Q2EI83</accession>
<dbReference type="GO" id="GO:0008137">
    <property type="term" value="F:NADH dehydrogenase (ubiquinone) activity"/>
    <property type="evidence" value="ECO:0007669"/>
    <property type="project" value="UniProtKB-UniRule"/>
</dbReference>
<gene>
    <name evidence="2" type="ORF">C1706_04605</name>
</gene>
<evidence type="ECO:0000313" key="2">
    <source>
        <dbReference type="EMBL" id="RXW33201.1"/>
    </source>
</evidence>
<keyword evidence="1" id="KW-0812">Transmembrane</keyword>
<keyword evidence="1" id="KW-0520">NAD</keyword>
<organism evidence="2 3">
    <name type="scientific">Propioniciclava flava</name>
    <dbReference type="NCBI Taxonomy" id="2072026"/>
    <lineage>
        <taxon>Bacteria</taxon>
        <taxon>Bacillati</taxon>
        <taxon>Actinomycetota</taxon>
        <taxon>Actinomycetes</taxon>
        <taxon>Propionibacteriales</taxon>
        <taxon>Propionibacteriaceae</taxon>
        <taxon>Propioniciclava</taxon>
    </lineage>
</organism>
<keyword evidence="1" id="KW-0472">Membrane</keyword>
<sequence>MLIPLVTGAEVTFWIGAPLAVLGALGLVFSRRAVYAALSMAVAMISLAVLYASLDAPFLAMTQIIVYTGAVMMMFLFVMMMVGVDTPDSAVETLKGQRPLAILAGIGLAALLIFAIIGSITQPAATVVEANAQFGGNPQGLANLMFGRYIFVFELASALLITAAVGAMILAHRQRVTPKRDQRELAQERMAAYADKGEHPGPLPNSGVYATTNSIAAPALLPDGSIAPKSISQTLLLRGAVIDPIPLAKVTDQTFAAIEAVEEDEDE</sequence>
<dbReference type="Gene3D" id="1.20.120.1200">
    <property type="entry name" value="NADH-ubiquinone/plastoquinone oxidoreductase chain 6, subunit NuoJ"/>
    <property type="match status" value="1"/>
</dbReference>
<keyword evidence="1" id="KW-1133">Transmembrane helix</keyword>
<feature type="transmembrane region" description="Helical" evidence="1">
    <location>
        <begin position="149"/>
        <end position="171"/>
    </location>
</feature>
<dbReference type="OrthoDB" id="13239at2"/>
<dbReference type="Pfam" id="PF00499">
    <property type="entry name" value="Oxidored_q3"/>
    <property type="match status" value="1"/>
</dbReference>
<dbReference type="EMBL" id="PPCV01000002">
    <property type="protein sequence ID" value="RXW33201.1"/>
    <property type="molecule type" value="Genomic_DNA"/>
</dbReference>
<feature type="transmembrane region" description="Helical" evidence="1">
    <location>
        <begin position="34"/>
        <end position="52"/>
    </location>
</feature>
<comment type="function">
    <text evidence="1">NDH-1 shuttles electrons from NADH, via FMN and iron-sulfur (Fe-S) centers, to quinones in the respiratory chain. Couples the redox reaction to proton translocation (for every two electrons transferred, four hydrogen ions are translocated across the cytoplasmic membrane), and thus conserves the redox energy in a proton gradient.</text>
</comment>
<dbReference type="GO" id="GO:0005886">
    <property type="term" value="C:plasma membrane"/>
    <property type="evidence" value="ECO:0007669"/>
    <property type="project" value="UniProtKB-SubCell"/>
</dbReference>
<dbReference type="EC" id="7.1.1.-" evidence="1"/>
<proteinExistence type="inferred from homology"/>
<feature type="transmembrane region" description="Helical" evidence="1">
    <location>
        <begin position="100"/>
        <end position="120"/>
    </location>
</feature>
<reference evidence="2 3" key="1">
    <citation type="submission" date="2018-01" db="EMBL/GenBank/DDBJ databases">
        <title>Lactibacter flavus gen. nov., sp. nov., a novel bacterium of the family Propionibacteriaceae isolated from raw milk and dairy products.</title>
        <authorList>
            <person name="Wenning M."/>
            <person name="Breitenwieser F."/>
            <person name="Huptas C."/>
            <person name="von Neubeck M."/>
            <person name="Busse H.-J."/>
            <person name="Scherer S."/>
        </authorList>
    </citation>
    <scope>NUCLEOTIDE SEQUENCE [LARGE SCALE GENOMIC DNA]</scope>
    <source>
        <strain evidence="2 3">VG341</strain>
    </source>
</reference>
<keyword evidence="1" id="KW-1003">Cell membrane</keyword>
<dbReference type="Proteomes" id="UP000290624">
    <property type="component" value="Unassembled WGS sequence"/>
</dbReference>
<dbReference type="PANTHER" id="PTHR33269:SF19">
    <property type="entry name" value="NADH-QUINONE OXIDOREDUCTASE SUBUNIT J"/>
    <property type="match status" value="1"/>
</dbReference>
<protein>
    <recommendedName>
        <fullName evidence="1">NADH-quinone oxidoreductase subunit J</fullName>
        <ecNumber evidence="1">7.1.1.-</ecNumber>
    </recommendedName>
</protein>
<feature type="transmembrane region" description="Helical" evidence="1">
    <location>
        <begin position="58"/>
        <end position="79"/>
    </location>
</feature>
<dbReference type="PANTHER" id="PTHR33269">
    <property type="entry name" value="NADH-UBIQUINONE OXIDOREDUCTASE CHAIN 6"/>
    <property type="match status" value="1"/>
</dbReference>